<dbReference type="InterPro" id="IPR018247">
    <property type="entry name" value="EF_Hand_1_Ca_BS"/>
</dbReference>
<dbReference type="SMART" id="SM00671">
    <property type="entry name" value="SEL1"/>
    <property type="match status" value="2"/>
</dbReference>
<reference evidence="1 2" key="1">
    <citation type="submission" date="2019-06" db="EMBL/GenBank/DDBJ databases">
        <title>Genome sequence of Ureibacillus terrenus.</title>
        <authorList>
            <person name="Maclea K.S."/>
            <person name="Simoes M."/>
        </authorList>
    </citation>
    <scope>NUCLEOTIDE SEQUENCE [LARGE SCALE GENOMIC DNA]</scope>
    <source>
        <strain evidence="1 2">ATCC BAA-384</strain>
    </source>
</reference>
<keyword evidence="2" id="KW-1185">Reference proteome</keyword>
<protein>
    <submittedName>
        <fullName evidence="1">Tetratricopeptide repeat protein</fullName>
    </submittedName>
</protein>
<dbReference type="GO" id="GO:0016192">
    <property type="term" value="P:vesicle-mediated transport"/>
    <property type="evidence" value="ECO:0007669"/>
    <property type="project" value="UniProtKB-ARBA"/>
</dbReference>
<sequence length="313" mass="37074">MITNEKAIELYERNETRKSLELFHQAVEESRDVQSLNNLAWMYLYEEEDVDRAFELIKEAVEMDPASYFPYNILGEVFIKKELWKEAEAALKKSLSIQPSKEAIKNLAAVYYKLGELELAAKYYLQAAENSNIAMYSHIKCLVDLGRTKEAKEKLDRFRIIDHDTDDHIGAIEIADLYLDLEYYVEAVRWFEKGYNVYTYSPYWIGRFAYALYKLDRISRLDEVIQEAMENTNRAIEEISQEEVSENWTQEQKNDAIDNYTKEYNYYRQLKGRILSGYVPKLEFEPHFTGGCYLFGCKRHGNPEYQGYIRQRR</sequence>
<dbReference type="RefSeq" id="WP_141601155.1">
    <property type="nucleotide sequence ID" value="NZ_JARMSB010000008.1"/>
</dbReference>
<name>A0A540V5F1_9BACL</name>
<dbReference type="PANTHER" id="PTHR12558:SF13">
    <property type="entry name" value="CELL DIVISION CYCLE PROTEIN 27 HOMOLOG"/>
    <property type="match status" value="1"/>
</dbReference>
<dbReference type="Gene3D" id="1.25.40.10">
    <property type="entry name" value="Tetratricopeptide repeat domain"/>
    <property type="match status" value="1"/>
</dbReference>
<comment type="caution">
    <text evidence="1">The sequence shown here is derived from an EMBL/GenBank/DDBJ whole genome shotgun (WGS) entry which is preliminary data.</text>
</comment>
<organism evidence="1 2">
    <name type="scientific">Ureibacillus terrenus</name>
    <dbReference type="NCBI Taxonomy" id="118246"/>
    <lineage>
        <taxon>Bacteria</taxon>
        <taxon>Bacillati</taxon>
        <taxon>Bacillota</taxon>
        <taxon>Bacilli</taxon>
        <taxon>Bacillales</taxon>
        <taxon>Caryophanaceae</taxon>
        <taxon>Ureibacillus</taxon>
    </lineage>
</organism>
<evidence type="ECO:0000313" key="1">
    <source>
        <dbReference type="EMBL" id="TQE91979.1"/>
    </source>
</evidence>
<dbReference type="InterPro" id="IPR015374">
    <property type="entry name" value="ChAPs"/>
</dbReference>
<dbReference type="Pfam" id="PF09295">
    <property type="entry name" value="ChAPs"/>
    <property type="match status" value="1"/>
</dbReference>
<dbReference type="InterPro" id="IPR019734">
    <property type="entry name" value="TPR_rpt"/>
</dbReference>
<proteinExistence type="predicted"/>
<dbReference type="InterPro" id="IPR011990">
    <property type="entry name" value="TPR-like_helical_dom_sf"/>
</dbReference>
<dbReference type="InterPro" id="IPR006597">
    <property type="entry name" value="Sel1-like"/>
</dbReference>
<dbReference type="Pfam" id="PF13181">
    <property type="entry name" value="TPR_8"/>
    <property type="match status" value="1"/>
</dbReference>
<accession>A0A540V5F1</accession>
<dbReference type="GO" id="GO:0012505">
    <property type="term" value="C:endomembrane system"/>
    <property type="evidence" value="ECO:0007669"/>
    <property type="project" value="UniProtKB-ARBA"/>
</dbReference>
<dbReference type="GO" id="GO:0005737">
    <property type="term" value="C:cytoplasm"/>
    <property type="evidence" value="ECO:0007669"/>
    <property type="project" value="UniProtKB-ARBA"/>
</dbReference>
<dbReference type="SUPFAM" id="SSF48452">
    <property type="entry name" value="TPR-like"/>
    <property type="match status" value="2"/>
</dbReference>
<dbReference type="OrthoDB" id="2836682at2"/>
<dbReference type="PROSITE" id="PS00018">
    <property type="entry name" value="EF_HAND_1"/>
    <property type="match status" value="1"/>
</dbReference>
<dbReference type="AlphaFoldDB" id="A0A540V5F1"/>
<evidence type="ECO:0000313" key="2">
    <source>
        <dbReference type="Proteomes" id="UP000315753"/>
    </source>
</evidence>
<dbReference type="EMBL" id="VIGD01000002">
    <property type="protein sequence ID" value="TQE91979.1"/>
    <property type="molecule type" value="Genomic_DNA"/>
</dbReference>
<dbReference type="GO" id="GO:0032991">
    <property type="term" value="C:protein-containing complex"/>
    <property type="evidence" value="ECO:0007669"/>
    <property type="project" value="UniProtKB-ARBA"/>
</dbReference>
<dbReference type="SMART" id="SM00028">
    <property type="entry name" value="TPR"/>
    <property type="match status" value="3"/>
</dbReference>
<gene>
    <name evidence="1" type="ORF">FKZ59_02495</name>
</gene>
<dbReference type="PANTHER" id="PTHR12558">
    <property type="entry name" value="CELL DIVISION CYCLE 16,23,27"/>
    <property type="match status" value="1"/>
</dbReference>
<dbReference type="Proteomes" id="UP000315753">
    <property type="component" value="Unassembled WGS sequence"/>
</dbReference>